<sequence length="189" mass="21255">MSKILLFDNYDSFTYNLLHILKELGAEVEVHRNDKISLEEVDRFDKILLSPGPGIPEEAGILLPLIRRYAPTKSILGVCLGEQAIGEAFGATLINLTDVHHGVCSDIRVTAKEPLFAGLEAGFRAGRYHSWAVSRENFPDCLEITAEDMEEKQIMALRHRTYDVRGIQFHPESVLTPKGKIIIENWLKA</sequence>
<dbReference type="PRINTS" id="PR00097">
    <property type="entry name" value="ANTSNTHASEII"/>
</dbReference>
<dbReference type="AlphaFoldDB" id="A0A0F5IKD1"/>
<comment type="caution">
    <text evidence="3">The sequence shown here is derived from an EMBL/GenBank/DDBJ whole genome shotgun (WGS) entry which is preliminary data.</text>
</comment>
<dbReference type="Pfam" id="PF00117">
    <property type="entry name" value="GATase"/>
    <property type="match status" value="1"/>
</dbReference>
<dbReference type="FunFam" id="3.40.50.880:FF:000003">
    <property type="entry name" value="Anthranilate synthase component II"/>
    <property type="match status" value="1"/>
</dbReference>
<keyword evidence="1" id="KW-0315">Glutamine amidotransferase</keyword>
<dbReference type="GO" id="GO:0005829">
    <property type="term" value="C:cytosol"/>
    <property type="evidence" value="ECO:0007669"/>
    <property type="project" value="TreeGrafter"/>
</dbReference>
<dbReference type="PATRIC" id="fig|1203610.3.peg.5348"/>
<gene>
    <name evidence="3" type="ORF">HMPREF1536_05232</name>
</gene>
<dbReference type="PANTHER" id="PTHR43418:SF4">
    <property type="entry name" value="MULTIFUNCTIONAL TRYPTOPHAN BIOSYNTHESIS PROTEIN"/>
    <property type="match status" value="1"/>
</dbReference>
<accession>A0A0F5IKD1</accession>
<evidence type="ECO:0000256" key="1">
    <source>
        <dbReference type="ARBA" id="ARBA00022962"/>
    </source>
</evidence>
<dbReference type="InterPro" id="IPR050472">
    <property type="entry name" value="Anth_synth/Amidotransfase"/>
</dbReference>
<dbReference type="Proteomes" id="UP000033035">
    <property type="component" value="Unassembled WGS sequence"/>
</dbReference>
<feature type="domain" description="Glutamine amidotransferase" evidence="2">
    <location>
        <begin position="5"/>
        <end position="187"/>
    </location>
</feature>
<proteinExistence type="predicted"/>
<dbReference type="PROSITE" id="PS51273">
    <property type="entry name" value="GATASE_TYPE_1"/>
    <property type="match status" value="1"/>
</dbReference>
<dbReference type="EMBL" id="AQHW01000030">
    <property type="protein sequence ID" value="KKB46001.1"/>
    <property type="molecule type" value="Genomic_DNA"/>
</dbReference>
<dbReference type="GO" id="GO:0000162">
    <property type="term" value="P:L-tryptophan biosynthetic process"/>
    <property type="evidence" value="ECO:0007669"/>
    <property type="project" value="TreeGrafter"/>
</dbReference>
<dbReference type="InterPro" id="IPR017926">
    <property type="entry name" value="GATASE"/>
</dbReference>
<dbReference type="STRING" id="1203610.HMPREF1536_05232"/>
<dbReference type="InterPro" id="IPR029062">
    <property type="entry name" value="Class_I_gatase-like"/>
</dbReference>
<dbReference type="NCBIfam" id="TIGR00566">
    <property type="entry name" value="trpG_papA"/>
    <property type="match status" value="1"/>
</dbReference>
<dbReference type="PANTHER" id="PTHR43418">
    <property type="entry name" value="MULTIFUNCTIONAL TRYPTOPHAN BIOSYNTHESIS PROTEIN-RELATED"/>
    <property type="match status" value="1"/>
</dbReference>
<protein>
    <recommendedName>
        <fullName evidence="2">Glutamine amidotransferase domain-containing protein</fullName>
    </recommendedName>
</protein>
<evidence type="ECO:0000259" key="2">
    <source>
        <dbReference type="Pfam" id="PF00117"/>
    </source>
</evidence>
<dbReference type="PRINTS" id="PR00096">
    <property type="entry name" value="GATASE"/>
</dbReference>
<dbReference type="Gene3D" id="3.40.50.880">
    <property type="match status" value="1"/>
</dbReference>
<evidence type="ECO:0000313" key="4">
    <source>
        <dbReference type="Proteomes" id="UP000033035"/>
    </source>
</evidence>
<organism evidence="3 4">
    <name type="scientific">Parabacteroides gordonii MS-1 = DSM 23371</name>
    <dbReference type="NCBI Taxonomy" id="1203610"/>
    <lineage>
        <taxon>Bacteria</taxon>
        <taxon>Pseudomonadati</taxon>
        <taxon>Bacteroidota</taxon>
        <taxon>Bacteroidia</taxon>
        <taxon>Bacteroidales</taxon>
        <taxon>Tannerellaceae</taxon>
        <taxon>Parabacteroides</taxon>
    </lineage>
</organism>
<dbReference type="PRINTS" id="PR00099">
    <property type="entry name" value="CPSGATASE"/>
</dbReference>
<dbReference type="CDD" id="cd01743">
    <property type="entry name" value="GATase1_Anthranilate_Synthase"/>
    <property type="match status" value="1"/>
</dbReference>
<dbReference type="RefSeq" id="WP_028727394.1">
    <property type="nucleotide sequence ID" value="NZ_AUAE01000014.1"/>
</dbReference>
<dbReference type="InterPro" id="IPR006221">
    <property type="entry name" value="TrpG/PapA_dom"/>
</dbReference>
<evidence type="ECO:0000313" key="3">
    <source>
        <dbReference type="EMBL" id="KKB46001.1"/>
    </source>
</evidence>
<dbReference type="HOGENOM" id="CLU_014340_1_2_10"/>
<dbReference type="SUPFAM" id="SSF52317">
    <property type="entry name" value="Class I glutamine amidotransferase-like"/>
    <property type="match status" value="1"/>
</dbReference>
<reference evidence="3 4" key="1">
    <citation type="submission" date="2013-04" db="EMBL/GenBank/DDBJ databases">
        <title>The Genome Sequence of Parabacteroides gordonii DSM 23371.</title>
        <authorList>
            <consortium name="The Broad Institute Genomics Platform"/>
            <person name="Earl A."/>
            <person name="Ward D."/>
            <person name="Feldgarden M."/>
            <person name="Gevers D."/>
            <person name="Martens E."/>
            <person name="Sakamoto M."/>
            <person name="Benno Y."/>
            <person name="Suzuki N."/>
            <person name="Matsunaga N."/>
            <person name="Koshihara K."/>
            <person name="Seki M."/>
            <person name="Komiya H."/>
            <person name="Walker B."/>
            <person name="Young S."/>
            <person name="Zeng Q."/>
            <person name="Gargeya S."/>
            <person name="Fitzgerald M."/>
            <person name="Haas B."/>
            <person name="Abouelleil A."/>
            <person name="Allen A.W."/>
            <person name="Alvarado L."/>
            <person name="Arachchi H.M."/>
            <person name="Berlin A.M."/>
            <person name="Chapman S.B."/>
            <person name="Gainer-Dewar J."/>
            <person name="Goldberg J."/>
            <person name="Griggs A."/>
            <person name="Gujja S."/>
            <person name="Hansen M."/>
            <person name="Howarth C."/>
            <person name="Imamovic A."/>
            <person name="Ireland A."/>
            <person name="Larimer J."/>
            <person name="McCowan C."/>
            <person name="Murphy C."/>
            <person name="Pearson M."/>
            <person name="Poon T.W."/>
            <person name="Priest M."/>
            <person name="Roberts A."/>
            <person name="Saif S."/>
            <person name="Shea T."/>
            <person name="Sisk P."/>
            <person name="Sykes S."/>
            <person name="Wortman J."/>
            <person name="Nusbaum C."/>
            <person name="Birren B."/>
        </authorList>
    </citation>
    <scope>NUCLEOTIDE SEQUENCE [LARGE SCALE GENOMIC DNA]</scope>
    <source>
        <strain evidence="3 4">MS-1</strain>
    </source>
</reference>
<name>A0A0F5IKD1_9BACT</name>
<keyword evidence="4" id="KW-1185">Reference proteome</keyword>
<dbReference type="GO" id="GO:0004049">
    <property type="term" value="F:anthranilate synthase activity"/>
    <property type="evidence" value="ECO:0007669"/>
    <property type="project" value="TreeGrafter"/>
</dbReference>